<reference evidence="1" key="1">
    <citation type="submission" date="2021-08" db="EMBL/GenBank/DDBJ databases">
        <title>The first chromosome-level gecko genome reveals the dynamic sex chromosomes of Neotropical dwarf geckos (Sphaerodactylidae: Sphaerodactylus).</title>
        <authorList>
            <person name="Pinto B.J."/>
            <person name="Keating S.E."/>
            <person name="Gamble T."/>
        </authorList>
    </citation>
    <scope>NUCLEOTIDE SEQUENCE</scope>
    <source>
        <strain evidence="1">TG3544</strain>
    </source>
</reference>
<dbReference type="Proteomes" id="UP000827872">
    <property type="component" value="Linkage Group LG04"/>
</dbReference>
<evidence type="ECO:0000313" key="1">
    <source>
        <dbReference type="EMBL" id="KAH8004042.1"/>
    </source>
</evidence>
<name>A0ACB8FFM9_9SAUR</name>
<sequence>MCMKSRANCKAGPGYSGAGLSAKTKLDSSWASLAQLGRLQISRRGSCRLGPSFRKQILLGKADSGHAWQQHPCVCALNAHSLRKIAPVVFELAPRDV</sequence>
<accession>A0ACB8FFM9</accession>
<keyword evidence="2" id="KW-1185">Reference proteome</keyword>
<proteinExistence type="predicted"/>
<organism evidence="1 2">
    <name type="scientific">Sphaerodactylus townsendi</name>
    <dbReference type="NCBI Taxonomy" id="933632"/>
    <lineage>
        <taxon>Eukaryota</taxon>
        <taxon>Metazoa</taxon>
        <taxon>Chordata</taxon>
        <taxon>Craniata</taxon>
        <taxon>Vertebrata</taxon>
        <taxon>Euteleostomi</taxon>
        <taxon>Lepidosauria</taxon>
        <taxon>Squamata</taxon>
        <taxon>Bifurcata</taxon>
        <taxon>Gekkota</taxon>
        <taxon>Sphaerodactylidae</taxon>
        <taxon>Sphaerodactylus</taxon>
    </lineage>
</organism>
<evidence type="ECO:0000313" key="2">
    <source>
        <dbReference type="Proteomes" id="UP000827872"/>
    </source>
</evidence>
<dbReference type="EMBL" id="CM037617">
    <property type="protein sequence ID" value="KAH8004042.1"/>
    <property type="molecule type" value="Genomic_DNA"/>
</dbReference>
<comment type="caution">
    <text evidence="1">The sequence shown here is derived from an EMBL/GenBank/DDBJ whole genome shotgun (WGS) entry which is preliminary data.</text>
</comment>
<gene>
    <name evidence="1" type="ORF">K3G42_002111</name>
</gene>
<protein>
    <submittedName>
        <fullName evidence="1">Uncharacterized protein</fullName>
    </submittedName>
</protein>